<dbReference type="CDD" id="cd00165">
    <property type="entry name" value="S4"/>
    <property type="match status" value="1"/>
</dbReference>
<dbReference type="GO" id="GO:0019843">
    <property type="term" value="F:rRNA binding"/>
    <property type="evidence" value="ECO:0007669"/>
    <property type="project" value="UniProtKB-KW"/>
</dbReference>
<dbReference type="SMART" id="SM00363">
    <property type="entry name" value="S4"/>
    <property type="match status" value="1"/>
</dbReference>
<dbReference type="PATRIC" id="fig|688269.3.peg.908"/>
<evidence type="ECO:0000256" key="4">
    <source>
        <dbReference type="ARBA" id="ARBA00022917"/>
    </source>
</evidence>
<organism evidence="7 8">
    <name type="scientific">Pseudothermotoga thermarum DSM 5069</name>
    <dbReference type="NCBI Taxonomy" id="688269"/>
    <lineage>
        <taxon>Bacteria</taxon>
        <taxon>Thermotogati</taxon>
        <taxon>Thermotogota</taxon>
        <taxon>Thermotogae</taxon>
        <taxon>Thermotogales</taxon>
        <taxon>Thermotogaceae</taxon>
        <taxon>Pseudothermotoga</taxon>
    </lineage>
</organism>
<dbReference type="OrthoDB" id="9805210at2"/>
<feature type="domain" description="RNA-binding S4" evidence="6">
    <location>
        <begin position="1"/>
        <end position="64"/>
    </location>
</feature>
<dbReference type="InterPro" id="IPR036986">
    <property type="entry name" value="S4_RNA-bd_sf"/>
</dbReference>
<keyword evidence="4" id="KW-0648">Protein biosynthesis</keyword>
<evidence type="ECO:0000313" key="7">
    <source>
        <dbReference type="EMBL" id="AEH50968.1"/>
    </source>
</evidence>
<dbReference type="eggNOG" id="COG1188">
    <property type="taxonomic scope" value="Bacteria"/>
</dbReference>
<reference evidence="7 8" key="1">
    <citation type="submission" date="2010-11" db="EMBL/GenBank/DDBJ databases">
        <title>The complete genome of Thermotoga thermarum DSM 5069.</title>
        <authorList>
            <consortium name="US DOE Joint Genome Institute (JGI-PGF)"/>
            <person name="Lucas S."/>
            <person name="Copeland A."/>
            <person name="Lapidus A."/>
            <person name="Bruce D."/>
            <person name="Goodwin L."/>
            <person name="Pitluck S."/>
            <person name="Kyrpides N."/>
            <person name="Mavromatis K."/>
            <person name="Ivanova N."/>
            <person name="Zeytun A."/>
            <person name="Brettin T."/>
            <person name="Detter J.C."/>
            <person name="Tapia R."/>
            <person name="Han C."/>
            <person name="Land M."/>
            <person name="Hauser L."/>
            <person name="Markowitz V."/>
            <person name="Cheng J.-F."/>
            <person name="Hugenholtz P."/>
            <person name="Woyke T."/>
            <person name="Wu D."/>
            <person name="Spring S."/>
            <person name="Schroeder M."/>
            <person name="Brambilla E."/>
            <person name="Klenk H.-P."/>
            <person name="Eisen J.A."/>
        </authorList>
    </citation>
    <scope>NUCLEOTIDE SEQUENCE [LARGE SCALE GENOMIC DNA]</scope>
    <source>
        <strain evidence="7 8">DSM 5069</strain>
    </source>
</reference>
<keyword evidence="3 5" id="KW-0694">RNA-binding</keyword>
<dbReference type="Gene3D" id="3.10.290.10">
    <property type="entry name" value="RNA-binding S4 domain"/>
    <property type="match status" value="1"/>
</dbReference>
<evidence type="ECO:0000313" key="8">
    <source>
        <dbReference type="Proteomes" id="UP000006804"/>
    </source>
</evidence>
<evidence type="ECO:0000256" key="5">
    <source>
        <dbReference type="PROSITE-ProRule" id="PRU00182"/>
    </source>
</evidence>
<dbReference type="InterPro" id="IPR025490">
    <property type="entry name" value="RqcP"/>
</dbReference>
<keyword evidence="1" id="KW-0820">tRNA-binding</keyword>
<protein>
    <submittedName>
        <fullName evidence="7">RNA-binding S4 domain protein</fullName>
    </submittedName>
</protein>
<evidence type="ECO:0000256" key="1">
    <source>
        <dbReference type="ARBA" id="ARBA00022555"/>
    </source>
</evidence>
<dbReference type="GO" id="GO:0006412">
    <property type="term" value="P:translation"/>
    <property type="evidence" value="ECO:0007669"/>
    <property type="project" value="UniProtKB-KW"/>
</dbReference>
<keyword evidence="2" id="KW-0699">rRNA-binding</keyword>
<evidence type="ECO:0000256" key="3">
    <source>
        <dbReference type="ARBA" id="ARBA00022884"/>
    </source>
</evidence>
<dbReference type="Proteomes" id="UP000006804">
    <property type="component" value="Chromosome"/>
</dbReference>
<name>F7YYE4_9THEM</name>
<evidence type="ECO:0000256" key="2">
    <source>
        <dbReference type="ARBA" id="ARBA00022730"/>
    </source>
</evidence>
<keyword evidence="8" id="KW-1185">Reference proteome</keyword>
<dbReference type="EMBL" id="CP002351">
    <property type="protein sequence ID" value="AEH50968.1"/>
    <property type="molecule type" value="Genomic_DNA"/>
</dbReference>
<dbReference type="RefSeq" id="WP_013932190.1">
    <property type="nucleotide sequence ID" value="NC_015707.1"/>
</dbReference>
<dbReference type="KEGG" id="tta:Theth_0884"/>
<accession>F7YYE4</accession>
<dbReference type="GO" id="GO:0000049">
    <property type="term" value="F:tRNA binding"/>
    <property type="evidence" value="ECO:0007669"/>
    <property type="project" value="UniProtKB-KW"/>
</dbReference>
<dbReference type="PIRSF" id="PIRSF038881">
    <property type="entry name" value="RNAbp_HP1423"/>
    <property type="match status" value="1"/>
</dbReference>
<dbReference type="PROSITE" id="PS50889">
    <property type="entry name" value="S4"/>
    <property type="match status" value="1"/>
</dbReference>
<dbReference type="SUPFAM" id="SSF55174">
    <property type="entry name" value="Alpha-L RNA-binding motif"/>
    <property type="match status" value="1"/>
</dbReference>
<dbReference type="InterPro" id="IPR002942">
    <property type="entry name" value="S4_RNA-bd"/>
</dbReference>
<gene>
    <name evidence="7" type="ORF">Theth_0884</name>
</gene>
<dbReference type="STRING" id="688269.Theth_0884"/>
<dbReference type="AlphaFoldDB" id="F7YYE4"/>
<sequence length="80" mass="9581">MRIDKYLKNTRIIKRRTVAQEMINHSRVFVNDKPVKPSYEVKPGDRIKILFPFKTVEVMVVSENEYKLLSESRNDNIERE</sequence>
<dbReference type="Pfam" id="PF01479">
    <property type="entry name" value="S4"/>
    <property type="match status" value="1"/>
</dbReference>
<proteinExistence type="predicted"/>
<dbReference type="HOGENOM" id="CLU_101003_4_0_0"/>
<evidence type="ECO:0000259" key="6">
    <source>
        <dbReference type="SMART" id="SM00363"/>
    </source>
</evidence>